<evidence type="ECO:0000313" key="2">
    <source>
        <dbReference type="EMBL" id="SEQ46923.1"/>
    </source>
</evidence>
<name>A0A1H9GA85_9BACT</name>
<keyword evidence="3" id="KW-1185">Reference proteome</keyword>
<proteinExistence type="predicted"/>
<dbReference type="AlphaFoldDB" id="A0A1H9GA85"/>
<reference evidence="3" key="1">
    <citation type="submission" date="2016-10" db="EMBL/GenBank/DDBJ databases">
        <authorList>
            <person name="Varghese N."/>
            <person name="Submissions S."/>
        </authorList>
    </citation>
    <scope>NUCLEOTIDE SEQUENCE [LARGE SCALE GENOMIC DNA]</scope>
    <source>
        <strain evidence="3">DSM 24740</strain>
    </source>
</reference>
<dbReference type="EMBL" id="FOFB01000010">
    <property type="protein sequence ID" value="SEQ46923.1"/>
    <property type="molecule type" value="Genomic_DNA"/>
</dbReference>
<accession>A0A1H9GA85</accession>
<gene>
    <name evidence="2" type="ORF">SAMN05444359_11099</name>
</gene>
<dbReference type="InParanoid" id="A0A1H9GA85"/>
<feature type="signal peptide" evidence="1">
    <location>
        <begin position="1"/>
        <end position="17"/>
    </location>
</feature>
<keyword evidence="1" id="KW-0732">Signal</keyword>
<dbReference type="OrthoDB" id="9875630at2"/>
<organism evidence="2 3">
    <name type="scientific">Neolewinella agarilytica</name>
    <dbReference type="NCBI Taxonomy" id="478744"/>
    <lineage>
        <taxon>Bacteria</taxon>
        <taxon>Pseudomonadati</taxon>
        <taxon>Bacteroidota</taxon>
        <taxon>Saprospiria</taxon>
        <taxon>Saprospirales</taxon>
        <taxon>Lewinellaceae</taxon>
        <taxon>Neolewinella</taxon>
    </lineage>
</organism>
<evidence type="ECO:0000256" key="1">
    <source>
        <dbReference type="SAM" id="SignalP"/>
    </source>
</evidence>
<evidence type="ECO:0000313" key="3">
    <source>
        <dbReference type="Proteomes" id="UP000199021"/>
    </source>
</evidence>
<dbReference type="RefSeq" id="WP_090168125.1">
    <property type="nucleotide sequence ID" value="NZ_FOFB01000010.1"/>
</dbReference>
<dbReference type="Proteomes" id="UP000199021">
    <property type="component" value="Unassembled WGS sequence"/>
</dbReference>
<sequence>MNRIAAFLLFLSCSLSAQKITKGFLHSLSERIPHKGKAYQNIQHLNSWLQLAGEPDTIVYQRSGDTIVYTFRGNEINVDANLNGEKRPIVTWHNGVHGHWLLGCRYTSKKEEEIGLKEEAIVVRIRECNARTKNETVTLENYRNGVLMGRSVKFSRRSLSVLEEGQYRQIDSLWQDTVLHVDPMTYEIVDSLIIRNKYPVKFGEWLYFNEKGDTVKVESHYPK</sequence>
<protein>
    <submittedName>
        <fullName evidence="2">Uncharacterized protein</fullName>
    </submittedName>
</protein>
<feature type="chain" id="PRO_5011611470" evidence="1">
    <location>
        <begin position="18"/>
        <end position="223"/>
    </location>
</feature>